<dbReference type="AlphaFoldDB" id="D8LTU5"/>
<dbReference type="OrthoDB" id="5645at2759"/>
<keyword evidence="1" id="KW-0812">Transmembrane</keyword>
<keyword evidence="4" id="KW-1185">Reference proteome</keyword>
<accession>D8LTU5</accession>
<feature type="chain" id="PRO_5003117539" evidence="2">
    <location>
        <begin position="21"/>
        <end position="159"/>
    </location>
</feature>
<keyword evidence="2" id="KW-0732">Signal</keyword>
<keyword evidence="1" id="KW-1133">Transmembrane helix</keyword>
<feature type="signal peptide" evidence="2">
    <location>
        <begin position="1"/>
        <end position="20"/>
    </location>
</feature>
<protein>
    <submittedName>
        <fullName evidence="3">Uncharacterized protein</fullName>
    </submittedName>
</protein>
<dbReference type="eggNOG" id="ENOG502SAK7">
    <property type="taxonomic scope" value="Eukaryota"/>
</dbReference>
<organism evidence="3 4">
    <name type="scientific">Ectocarpus siliculosus</name>
    <name type="common">Brown alga</name>
    <name type="synonym">Conferva siliculosa</name>
    <dbReference type="NCBI Taxonomy" id="2880"/>
    <lineage>
        <taxon>Eukaryota</taxon>
        <taxon>Sar</taxon>
        <taxon>Stramenopiles</taxon>
        <taxon>Ochrophyta</taxon>
        <taxon>PX clade</taxon>
        <taxon>Phaeophyceae</taxon>
        <taxon>Ectocarpales</taxon>
        <taxon>Ectocarpaceae</taxon>
        <taxon>Ectocarpus</taxon>
    </lineage>
</organism>
<keyword evidence="1" id="KW-0472">Membrane</keyword>
<dbReference type="Proteomes" id="UP000002630">
    <property type="component" value="Linkage Group LG07"/>
</dbReference>
<proteinExistence type="predicted"/>
<evidence type="ECO:0000313" key="3">
    <source>
        <dbReference type="EMBL" id="CBN73992.1"/>
    </source>
</evidence>
<dbReference type="PROSITE" id="PS51257">
    <property type="entry name" value="PROKAR_LIPOPROTEIN"/>
    <property type="match status" value="1"/>
</dbReference>
<feature type="transmembrane region" description="Helical" evidence="1">
    <location>
        <begin position="128"/>
        <end position="150"/>
    </location>
</feature>
<dbReference type="EMBL" id="FN649732">
    <property type="protein sequence ID" value="CBN73992.1"/>
    <property type="molecule type" value="Genomic_DNA"/>
</dbReference>
<dbReference type="InParanoid" id="D8LTU5"/>
<gene>
    <name evidence="3" type="ORF">Esi_0009_0177</name>
</gene>
<sequence length="159" mass="17177">MKFTAGSSGLVLGLVGCSQAFVTPPVTGLGGRVSAGRSAASASGPRMMLPMAPFAGAAVAHLIGSNPINPEHLVSAKSQPTHLVAYKETREGLYGPYEVEVQERAPETDFGISTFKKKEETEEGRDKYTSVLAVLLAGSFVIPMVQYWWYIRDDDREIR</sequence>
<name>D8LTU5_ECTSI</name>
<dbReference type="EMBL" id="FN649137">
    <property type="protein sequence ID" value="CBN73992.1"/>
    <property type="molecule type" value="Genomic_DNA"/>
</dbReference>
<evidence type="ECO:0000256" key="1">
    <source>
        <dbReference type="SAM" id="Phobius"/>
    </source>
</evidence>
<evidence type="ECO:0000313" key="4">
    <source>
        <dbReference type="Proteomes" id="UP000002630"/>
    </source>
</evidence>
<reference evidence="3 4" key="1">
    <citation type="journal article" date="2010" name="Nature">
        <title>The Ectocarpus genome and the independent evolution of multicellularity in brown algae.</title>
        <authorList>
            <person name="Cock J.M."/>
            <person name="Sterck L."/>
            <person name="Rouze P."/>
            <person name="Scornet D."/>
            <person name="Allen A.E."/>
            <person name="Amoutzias G."/>
            <person name="Anthouard V."/>
            <person name="Artiguenave F."/>
            <person name="Aury J.M."/>
            <person name="Badger J.H."/>
            <person name="Beszteri B."/>
            <person name="Billiau K."/>
            <person name="Bonnet E."/>
            <person name="Bothwell J.H."/>
            <person name="Bowler C."/>
            <person name="Boyen C."/>
            <person name="Brownlee C."/>
            <person name="Carrano C.J."/>
            <person name="Charrier B."/>
            <person name="Cho G.Y."/>
            <person name="Coelho S.M."/>
            <person name="Collen J."/>
            <person name="Corre E."/>
            <person name="Da Silva C."/>
            <person name="Delage L."/>
            <person name="Delaroque N."/>
            <person name="Dittami S.M."/>
            <person name="Doulbeau S."/>
            <person name="Elias M."/>
            <person name="Farnham G."/>
            <person name="Gachon C.M."/>
            <person name="Gschloessl B."/>
            <person name="Heesch S."/>
            <person name="Jabbari K."/>
            <person name="Jubin C."/>
            <person name="Kawai H."/>
            <person name="Kimura K."/>
            <person name="Kloareg B."/>
            <person name="Kupper F.C."/>
            <person name="Lang D."/>
            <person name="Le Bail A."/>
            <person name="Leblanc C."/>
            <person name="Lerouge P."/>
            <person name="Lohr M."/>
            <person name="Lopez P.J."/>
            <person name="Martens C."/>
            <person name="Maumus F."/>
            <person name="Michel G."/>
            <person name="Miranda-Saavedra D."/>
            <person name="Morales J."/>
            <person name="Moreau H."/>
            <person name="Motomura T."/>
            <person name="Nagasato C."/>
            <person name="Napoli C.A."/>
            <person name="Nelson D.R."/>
            <person name="Nyvall-Collen P."/>
            <person name="Peters A.F."/>
            <person name="Pommier C."/>
            <person name="Potin P."/>
            <person name="Poulain J."/>
            <person name="Quesneville H."/>
            <person name="Read B."/>
            <person name="Rensing S.A."/>
            <person name="Ritter A."/>
            <person name="Rousvoal S."/>
            <person name="Samanta M."/>
            <person name="Samson G."/>
            <person name="Schroeder D.C."/>
            <person name="Segurens B."/>
            <person name="Strittmatter M."/>
            <person name="Tonon T."/>
            <person name="Tregear J.W."/>
            <person name="Valentin K."/>
            <person name="von Dassow P."/>
            <person name="Yamagishi T."/>
            <person name="Van de Peer Y."/>
            <person name="Wincker P."/>
        </authorList>
    </citation>
    <scope>NUCLEOTIDE SEQUENCE [LARGE SCALE GENOMIC DNA]</scope>
    <source>
        <strain evidence="4">Ec32 / CCAP1310/4</strain>
    </source>
</reference>
<evidence type="ECO:0000256" key="2">
    <source>
        <dbReference type="SAM" id="SignalP"/>
    </source>
</evidence>